<dbReference type="EMBL" id="SMOG01000005">
    <property type="protein sequence ID" value="TDF73505.1"/>
    <property type="molecule type" value="Genomic_DNA"/>
</dbReference>
<protein>
    <submittedName>
        <fullName evidence="1">Tetratricopeptide repeat protein</fullName>
    </submittedName>
</protein>
<dbReference type="Proteomes" id="UP000294588">
    <property type="component" value="Unassembled WGS sequence"/>
</dbReference>
<comment type="caution">
    <text evidence="1">The sequence shown here is derived from an EMBL/GenBank/DDBJ whole genome shotgun (WGS) entry which is preliminary data.</text>
</comment>
<accession>A0AC61QJT7</accession>
<sequence>MKNRQCLLLTLMAILLLIAACSSNKSVTVEAPPPPSPLQLAHAYADSGATAFTAEDYLSAIKYFSKSREYYEEAAPTASPTDSIEVNIERIDLNIALSYVNQGNEDASLGFYDDALTAYQNAANIYKSLKPLTITPAERDDYLAKLYRNMAITAQNAKKFEQALLYYDMVLTYEPGNEEILNIQYHILKDDIKDQARAYKVLKDYAEASQDYQAYLILAAAYKDSGDNATAEQYYLKAMELGNNPDVYARVADFYREIKNYTKSNEILTKLIASTTDKSTLALAYRVLADNYAKLGNTAKRIEAYDNSLKYEESAEIALILADHWNKQKNWDKVITYATKAINANPSNAAAYLLRGNAYYMKKNYAAAKADLQRIQNDPTYGKSASDILKKIK</sequence>
<reference evidence="1" key="1">
    <citation type="submission" date="2019-03" db="EMBL/GenBank/DDBJ databases">
        <title>Candidatus Syntrophosphaera thermopropionivorans: a novel player in syntrophic propionate oxidation during anaerobic digestion.</title>
        <authorList>
            <person name="Dyksma S."/>
        </authorList>
    </citation>
    <scope>NUCLEOTIDE SEQUENCE</scope>
    <source>
        <strain evidence="1">W5</strain>
    </source>
</reference>
<gene>
    <name evidence="1" type="ORF">E0946_02795</name>
</gene>
<evidence type="ECO:0000313" key="1">
    <source>
        <dbReference type="EMBL" id="TDF73505.1"/>
    </source>
</evidence>
<evidence type="ECO:0000313" key="2">
    <source>
        <dbReference type="Proteomes" id="UP000294588"/>
    </source>
</evidence>
<keyword evidence="2" id="KW-1185">Reference proteome</keyword>
<proteinExistence type="predicted"/>
<organism evidence="1 2">
    <name type="scientific">Candidatus Syntrophosphaera thermopropionivorans</name>
    <dbReference type="NCBI Taxonomy" id="2593015"/>
    <lineage>
        <taxon>Bacteria</taxon>
        <taxon>Pseudomonadati</taxon>
        <taxon>Candidatus Cloacimonadota</taxon>
        <taxon>Candidatus Cloacimonadia</taxon>
        <taxon>Candidatus Cloacimonadales</taxon>
        <taxon>Candidatus Cloacimonadaceae</taxon>
        <taxon>Candidatus Syntrophosphaera</taxon>
    </lineage>
</organism>
<name>A0AC61QJT7_9BACT</name>